<feature type="region of interest" description="Disordered" evidence="1">
    <location>
        <begin position="360"/>
        <end position="518"/>
    </location>
</feature>
<reference evidence="2" key="1">
    <citation type="submission" date="2021-01" db="EMBL/GenBank/DDBJ databases">
        <authorList>
            <person name="Corre E."/>
            <person name="Pelletier E."/>
            <person name="Niang G."/>
            <person name="Scheremetjew M."/>
            <person name="Finn R."/>
            <person name="Kale V."/>
            <person name="Holt S."/>
            <person name="Cochrane G."/>
            <person name="Meng A."/>
            <person name="Brown T."/>
            <person name="Cohen L."/>
        </authorList>
    </citation>
    <scope>NUCLEOTIDE SEQUENCE</scope>
    <source>
        <strain evidence="2">10249 10 AB</strain>
    </source>
</reference>
<feature type="region of interest" description="Disordered" evidence="1">
    <location>
        <begin position="168"/>
        <end position="225"/>
    </location>
</feature>
<feature type="compositionally biased region" description="Basic and acidic residues" evidence="1">
    <location>
        <begin position="371"/>
        <end position="396"/>
    </location>
</feature>
<feature type="compositionally biased region" description="Basic and acidic residues" evidence="1">
    <location>
        <begin position="404"/>
        <end position="414"/>
    </location>
</feature>
<feature type="region of interest" description="Disordered" evidence="1">
    <location>
        <begin position="237"/>
        <end position="263"/>
    </location>
</feature>
<feature type="compositionally biased region" description="Basic residues" evidence="1">
    <location>
        <begin position="309"/>
        <end position="319"/>
    </location>
</feature>
<dbReference type="EMBL" id="HBIX01000548">
    <property type="protein sequence ID" value="CAE0707710.1"/>
    <property type="molecule type" value="Transcribed_RNA"/>
</dbReference>
<proteinExistence type="predicted"/>
<dbReference type="AlphaFoldDB" id="A0A7S4A9F0"/>
<feature type="region of interest" description="Disordered" evidence="1">
    <location>
        <begin position="93"/>
        <end position="117"/>
    </location>
</feature>
<feature type="compositionally biased region" description="Polar residues" evidence="1">
    <location>
        <begin position="108"/>
        <end position="117"/>
    </location>
</feature>
<evidence type="ECO:0000313" key="2">
    <source>
        <dbReference type="EMBL" id="CAE0707710.1"/>
    </source>
</evidence>
<name>A0A7S4A9F0_9STRA</name>
<feature type="compositionally biased region" description="Basic and acidic residues" evidence="1">
    <location>
        <begin position="444"/>
        <end position="459"/>
    </location>
</feature>
<feature type="compositionally biased region" description="Polar residues" evidence="1">
    <location>
        <begin position="460"/>
        <end position="474"/>
    </location>
</feature>
<sequence>MKRAGEPSGEKVTMIPRLQLRPSSRRLSGIENKFVDANSNVDVHININANEHPGGADADDSASVFASRSDISEMSFSNSKNGGLSFKKDAQLSKEVDNPRVSPWQPRALTSTCDQSVQSPVPNYYGSQHKYLMLNYSSSSSTPLENDTDTSYDSMSYYSDFALTPPANGSRPPLLISAKRYGSEVRRQHNKKRRRRRRPTSTRSDSQNRSSALGGSVERGDSASGAQIDNGALCLWKGDPSGGAEEKNLPLLASSDEEEERSDRIEKIVRAEHSNQAFIAQGNGKLPPQHSSFSANRAPPPKGCLSNPRPKRPRGHANRYKTPSKSLENLVGLSELNFTHKSRRVQFGIPSAVEYEIDRPAGHLTPMSQEVTRKRYSMDPKKSSREEEKITQETKENNTILSEWENRFTDDRPKRNGSSSKRKRRNRRSSSIFSPASRMSLDYDDTHQSNSDVKKKSETKQPQISIGSRPSDSPSDMVATNLASLSMSSPNTFLEGSNTSTTPKPTLTPSTRREDEQRTWDFVADLGTINSKGAMELSSHSFNPGTIESARGGVTCEMSSTNRLMIKEENDSPQQHPDLDRINSLGAAFDNDSPNRGEKLPNDSSTGSSSLSCCIRVSRQSRDEEFSNIISKTLLESPWLDQEWDFATVLENLSLLMRRKDGGIQRYFTLIDPCVHEALSCAHDLIERMERAVVSQSKLRRQLSITNDLSLTKKAILTEWTEIEIRFLKELTCMLECGGVEIEKMKVLVATMNKCSFVNDRTLNLSPLNKQIEKEISEIEDMISRERISLDMLDACVAPQACILCQATAQVGIYGFCFEEFQDDHILKLNFIHSIFGAKTNVIIDLNSHPGVVIEPNCALLNRDKSCIIDFHQGYLAMLASGEISLRVNSSALQDSLLKLGQYLGKLDRCARAFKLINDERKAIITFDFPTVLLEIPAKGTIVCMALDPETFVTKTISVSTNEGKGFENTKPEGFSPVDCSNMGSLHDIICRYT</sequence>
<feature type="compositionally biased region" description="Polar residues" evidence="1">
    <location>
        <begin position="481"/>
        <end position="496"/>
    </location>
</feature>
<organism evidence="2">
    <name type="scientific">Pseudo-nitzschia australis</name>
    <dbReference type="NCBI Taxonomy" id="44445"/>
    <lineage>
        <taxon>Eukaryota</taxon>
        <taxon>Sar</taxon>
        <taxon>Stramenopiles</taxon>
        <taxon>Ochrophyta</taxon>
        <taxon>Bacillariophyta</taxon>
        <taxon>Bacillariophyceae</taxon>
        <taxon>Bacillariophycidae</taxon>
        <taxon>Bacillariales</taxon>
        <taxon>Bacillariaceae</taxon>
        <taxon>Pseudo-nitzschia</taxon>
    </lineage>
</organism>
<protein>
    <submittedName>
        <fullName evidence="2">Uncharacterized protein</fullName>
    </submittedName>
</protein>
<feature type="region of interest" description="Disordered" evidence="1">
    <location>
        <begin position="568"/>
        <end position="610"/>
    </location>
</feature>
<gene>
    <name evidence="2" type="ORF">PAUS00366_LOCUS430</name>
</gene>
<feature type="region of interest" description="Disordered" evidence="1">
    <location>
        <begin position="282"/>
        <end position="325"/>
    </location>
</feature>
<evidence type="ECO:0000256" key="1">
    <source>
        <dbReference type="SAM" id="MobiDB-lite"/>
    </source>
</evidence>
<feature type="compositionally biased region" description="Basic residues" evidence="1">
    <location>
        <begin position="188"/>
        <end position="200"/>
    </location>
</feature>
<feature type="compositionally biased region" description="Low complexity" evidence="1">
    <location>
        <begin position="497"/>
        <end position="510"/>
    </location>
</feature>
<accession>A0A7S4A9F0</accession>